<reference evidence="5 6" key="1">
    <citation type="submission" date="2024-04" db="EMBL/GenBank/DDBJ databases">
        <title>Phyllosticta paracitricarpa is synonymous to the EU quarantine fungus P. citricarpa based on phylogenomic analyses.</title>
        <authorList>
            <consortium name="Lawrence Berkeley National Laboratory"/>
            <person name="Van ingen-buijs V.A."/>
            <person name="Van westerhoven A.C."/>
            <person name="Haridas S."/>
            <person name="Skiadas P."/>
            <person name="Martin F."/>
            <person name="Groenewald J.Z."/>
            <person name="Crous P.W."/>
            <person name="Seidl M.F."/>
        </authorList>
    </citation>
    <scope>NUCLEOTIDE SEQUENCE [LARGE SCALE GENOMIC DNA]</scope>
    <source>
        <strain evidence="5 6">CPC 17464</strain>
    </source>
</reference>
<dbReference type="SUPFAM" id="SSF54695">
    <property type="entry name" value="POZ domain"/>
    <property type="match status" value="1"/>
</dbReference>
<dbReference type="Gene3D" id="3.30.710.10">
    <property type="entry name" value="Potassium Channel Kv1.1, Chain A"/>
    <property type="match status" value="1"/>
</dbReference>
<dbReference type="SUPFAM" id="SSF54791">
    <property type="entry name" value="Eukaryotic type KH-domain (KH-domain type I)"/>
    <property type="match status" value="3"/>
</dbReference>
<dbReference type="RefSeq" id="XP_066657611.1">
    <property type="nucleotide sequence ID" value="XM_066796956.1"/>
</dbReference>
<dbReference type="PROSITE" id="PS50084">
    <property type="entry name" value="KH_TYPE_1"/>
    <property type="match status" value="3"/>
</dbReference>
<keyword evidence="6" id="KW-1185">Reference proteome</keyword>
<dbReference type="InterPro" id="IPR000210">
    <property type="entry name" value="BTB/POZ_dom"/>
</dbReference>
<feature type="region of interest" description="Disordered" evidence="3">
    <location>
        <begin position="322"/>
        <end position="409"/>
    </location>
</feature>
<evidence type="ECO:0000256" key="1">
    <source>
        <dbReference type="ARBA" id="ARBA00022737"/>
    </source>
</evidence>
<feature type="domain" description="BTB" evidence="4">
    <location>
        <begin position="601"/>
        <end position="667"/>
    </location>
</feature>
<dbReference type="InterPro" id="IPR036612">
    <property type="entry name" value="KH_dom_type_1_sf"/>
</dbReference>
<evidence type="ECO:0000256" key="3">
    <source>
        <dbReference type="SAM" id="MobiDB-lite"/>
    </source>
</evidence>
<dbReference type="CDD" id="cd22455">
    <property type="entry name" value="KH-I_Rnc1_rpt1"/>
    <property type="match status" value="1"/>
</dbReference>
<dbReference type="InterPro" id="IPR004088">
    <property type="entry name" value="KH_dom_type_1"/>
</dbReference>
<dbReference type="CDD" id="cd22456">
    <property type="entry name" value="KH-I_Rnc1_rpt2"/>
    <property type="match status" value="1"/>
</dbReference>
<dbReference type="Proteomes" id="UP001360953">
    <property type="component" value="Unassembled WGS sequence"/>
</dbReference>
<dbReference type="GeneID" id="92029862"/>
<gene>
    <name evidence="5" type="ORF">J3D65DRAFT_549528</name>
</gene>
<dbReference type="EMBL" id="JBBPEH010000003">
    <property type="protein sequence ID" value="KAK7540680.1"/>
    <property type="molecule type" value="Genomic_DNA"/>
</dbReference>
<feature type="compositionally biased region" description="Low complexity" evidence="3">
    <location>
        <begin position="48"/>
        <end position="57"/>
    </location>
</feature>
<dbReference type="InterPro" id="IPR004087">
    <property type="entry name" value="KH_dom"/>
</dbReference>
<proteinExistence type="predicted"/>
<evidence type="ECO:0000313" key="6">
    <source>
        <dbReference type="Proteomes" id="UP001360953"/>
    </source>
</evidence>
<name>A0ABR1LZN9_9PEZI</name>
<evidence type="ECO:0000256" key="2">
    <source>
        <dbReference type="PROSITE-ProRule" id="PRU00117"/>
    </source>
</evidence>
<accession>A0ABR1LZN9</accession>
<dbReference type="Pfam" id="PF00013">
    <property type="entry name" value="KH_1"/>
    <property type="match status" value="3"/>
</dbReference>
<keyword evidence="1" id="KW-0677">Repeat</keyword>
<feature type="region of interest" description="Disordered" evidence="3">
    <location>
        <begin position="498"/>
        <end position="520"/>
    </location>
</feature>
<sequence length="864" mass="93358">MSASPTTTAAPSQKRPLEEPSSPSGPGDQPDAKRPALDKIVKEDANDVVPEAPEPAAIPTLESTEVKSETDEAAPVSQNGTSKDGQGDTEVPDAPTAVPSLLPDTQPILTTSTNGPGSAAGSGIGHQDESNWLHVRAIISSAEAATVIGKGGENVTQIRRMSGAKCTVSDYSRGAVERILTVSGPVDAVAKAFGLIIRTLNNEDINSPSTPQSKTYPLRLLIPHILIGSIIGKGGVRIREIQEASGARLNASDSCLPLSTERSLVVLGVADAVHIATYYVGSTLVEQLTERFGGPAASAYATRSGGPAGVVPGGMQVVPYVPQPAGGSWGHPENFRHKAQAQRNPPSGGGYGGAPMHGQYPQQPQAPVHYGAGSPRHAYTGAGPHQPQQYGAPHVAQPSHAGQPAQPMQGMIPGQPITQQIFIPNDMVGAIIGKGGAKINEIRQLSGSVIKINEPQDNSNERLVTITGTQECNQMALYMLYSRLAKSSVFSNASKKNSAEGSALDQRLPHSETVTAHTNKAKRTIRYPHRQAFQTFSFANLPPLLHVFCANFPEAADRLPIDEQPEPPPTFHPPRLALALLTRTLSTWRPKHRTQFKTFQTISTILVGPTEQPYLVHREVLAHHSAFFGAALNHTFAEGLSQELSLPAEDVGTFELFLHWAYTGTLDDVFQRQGKVAFYLLLNLYGLADRLSVEKLRNATVDKLAELAEKSNSVPTPSDTCTLYDDIRDTALLRKLVVDLFAFKKTDVLLATHPDEWHPLFLRDLVVRVKRPELQAMSRHQFVAWKPAAWKDTKACWACRDVMQPNLSANMCVDCRYVFCLSCTNSGKALCGDDAAKLASCKPWVRDMCKHYHEHSESHPCPEK</sequence>
<dbReference type="SMART" id="SM00322">
    <property type="entry name" value="KH"/>
    <property type="match status" value="3"/>
</dbReference>
<organism evidence="5 6">
    <name type="scientific">Phyllosticta citribraziliensis</name>
    <dbReference type="NCBI Taxonomy" id="989973"/>
    <lineage>
        <taxon>Eukaryota</taxon>
        <taxon>Fungi</taxon>
        <taxon>Dikarya</taxon>
        <taxon>Ascomycota</taxon>
        <taxon>Pezizomycotina</taxon>
        <taxon>Dothideomycetes</taxon>
        <taxon>Dothideomycetes incertae sedis</taxon>
        <taxon>Botryosphaeriales</taxon>
        <taxon>Phyllostictaceae</taxon>
        <taxon>Phyllosticta</taxon>
    </lineage>
</organism>
<evidence type="ECO:0000313" key="5">
    <source>
        <dbReference type="EMBL" id="KAK7540680.1"/>
    </source>
</evidence>
<comment type="caution">
    <text evidence="5">The sequence shown here is derived from an EMBL/GenBank/DDBJ whole genome shotgun (WGS) entry which is preliminary data.</text>
</comment>
<dbReference type="PROSITE" id="PS50097">
    <property type="entry name" value="BTB"/>
    <property type="match status" value="1"/>
</dbReference>
<feature type="compositionally biased region" description="Polar residues" evidence="3">
    <location>
        <begin position="1"/>
        <end position="11"/>
    </location>
</feature>
<dbReference type="CDD" id="cd22439">
    <property type="entry name" value="KH-I_PCBP_rpt3"/>
    <property type="match status" value="1"/>
</dbReference>
<feature type="compositionally biased region" description="Polar residues" evidence="3">
    <location>
        <begin position="107"/>
        <end position="116"/>
    </location>
</feature>
<protein>
    <recommendedName>
        <fullName evidence="4">BTB domain-containing protein</fullName>
    </recommendedName>
</protein>
<dbReference type="CDD" id="cd18186">
    <property type="entry name" value="BTB_POZ_ZBTB_KLHL-like"/>
    <property type="match status" value="1"/>
</dbReference>
<evidence type="ECO:0000259" key="4">
    <source>
        <dbReference type="PROSITE" id="PS50097"/>
    </source>
</evidence>
<keyword evidence="2" id="KW-0694">RNA-binding</keyword>
<dbReference type="PANTHER" id="PTHR10288">
    <property type="entry name" value="KH DOMAIN CONTAINING RNA BINDING PROTEIN"/>
    <property type="match status" value="1"/>
</dbReference>
<dbReference type="Gene3D" id="3.30.1370.10">
    <property type="entry name" value="K Homology domain, type 1"/>
    <property type="match status" value="3"/>
</dbReference>
<feature type="compositionally biased region" description="Basic and acidic residues" evidence="3">
    <location>
        <begin position="30"/>
        <end position="45"/>
    </location>
</feature>
<feature type="region of interest" description="Disordered" evidence="3">
    <location>
        <begin position="1"/>
        <end position="127"/>
    </location>
</feature>
<dbReference type="InterPro" id="IPR011333">
    <property type="entry name" value="SKP1/BTB/POZ_sf"/>
</dbReference>
<dbReference type="Pfam" id="PF00651">
    <property type="entry name" value="BTB"/>
    <property type="match status" value="1"/>
</dbReference>